<sequence>MAQPSAIPFCQELHRGNAGASNFVPISDLPFLCFSVDSNFGDLYSNV</sequence>
<name>A0A2P2Q8E7_RHIMU</name>
<proteinExistence type="predicted"/>
<reference evidence="1" key="1">
    <citation type="submission" date="2018-02" db="EMBL/GenBank/DDBJ databases">
        <title>Rhizophora mucronata_Transcriptome.</title>
        <authorList>
            <person name="Meera S.P."/>
            <person name="Sreeshan A."/>
            <person name="Augustine A."/>
        </authorList>
    </citation>
    <scope>NUCLEOTIDE SEQUENCE</scope>
    <source>
        <tissue evidence="1">Leaf</tissue>
    </source>
</reference>
<evidence type="ECO:0000313" key="1">
    <source>
        <dbReference type="EMBL" id="MBX63258.1"/>
    </source>
</evidence>
<dbReference type="AlphaFoldDB" id="A0A2P2Q8E7"/>
<accession>A0A2P2Q8E7</accession>
<organism evidence="1">
    <name type="scientific">Rhizophora mucronata</name>
    <name type="common">Asiatic mangrove</name>
    <dbReference type="NCBI Taxonomy" id="61149"/>
    <lineage>
        <taxon>Eukaryota</taxon>
        <taxon>Viridiplantae</taxon>
        <taxon>Streptophyta</taxon>
        <taxon>Embryophyta</taxon>
        <taxon>Tracheophyta</taxon>
        <taxon>Spermatophyta</taxon>
        <taxon>Magnoliopsida</taxon>
        <taxon>eudicotyledons</taxon>
        <taxon>Gunneridae</taxon>
        <taxon>Pentapetalae</taxon>
        <taxon>rosids</taxon>
        <taxon>fabids</taxon>
        <taxon>Malpighiales</taxon>
        <taxon>Rhizophoraceae</taxon>
        <taxon>Rhizophora</taxon>
    </lineage>
</organism>
<protein>
    <submittedName>
        <fullName evidence="1">Uncharacterized protein</fullName>
    </submittedName>
</protein>
<dbReference type="EMBL" id="GGEC01082774">
    <property type="protein sequence ID" value="MBX63258.1"/>
    <property type="molecule type" value="Transcribed_RNA"/>
</dbReference>